<dbReference type="PANTHER" id="PTHR23514:SF13">
    <property type="entry name" value="INNER MEMBRANE PROTEIN YBJJ"/>
    <property type="match status" value="1"/>
</dbReference>
<evidence type="ECO:0000259" key="6">
    <source>
        <dbReference type="PROSITE" id="PS50850"/>
    </source>
</evidence>
<feature type="transmembrane region" description="Helical" evidence="5">
    <location>
        <begin position="272"/>
        <end position="291"/>
    </location>
</feature>
<evidence type="ECO:0000313" key="7">
    <source>
        <dbReference type="EMBL" id="KGK57994.1"/>
    </source>
</evidence>
<dbReference type="InterPro" id="IPR051788">
    <property type="entry name" value="MFS_Transporter"/>
</dbReference>
<evidence type="ECO:0000256" key="1">
    <source>
        <dbReference type="ARBA" id="ARBA00004141"/>
    </source>
</evidence>
<feature type="domain" description="Major facilitator superfamily (MFS) profile" evidence="6">
    <location>
        <begin position="205"/>
        <end position="383"/>
    </location>
</feature>
<reference evidence="7 8" key="1">
    <citation type="submission" date="2014-10" db="EMBL/GenBank/DDBJ databases">
        <title>Genome sequence of a Xanthomonas strain that is pathogenic on beans.</title>
        <authorList>
            <person name="Aritua V."/>
            <person name="Sapp M."/>
            <person name="Harrison J."/>
            <person name="Smith J."/>
            <person name="Studholme D."/>
        </authorList>
    </citation>
    <scope>NUCLEOTIDE SEQUENCE [LARGE SCALE GENOMIC DNA]</scope>
    <source>
        <strain evidence="7 8">Nyagatare</strain>
    </source>
</reference>
<feature type="transmembrane region" description="Helical" evidence="5">
    <location>
        <begin position="79"/>
        <end position="95"/>
    </location>
</feature>
<feature type="transmembrane region" description="Helical" evidence="5">
    <location>
        <begin position="50"/>
        <end position="72"/>
    </location>
</feature>
<feature type="transmembrane region" description="Helical" evidence="5">
    <location>
        <begin position="357"/>
        <end position="378"/>
    </location>
</feature>
<dbReference type="GO" id="GO:0022857">
    <property type="term" value="F:transmembrane transporter activity"/>
    <property type="evidence" value="ECO:0007669"/>
    <property type="project" value="InterPro"/>
</dbReference>
<feature type="transmembrane region" description="Helical" evidence="5">
    <location>
        <begin position="170"/>
        <end position="187"/>
    </location>
</feature>
<dbReference type="GO" id="GO:0016020">
    <property type="term" value="C:membrane"/>
    <property type="evidence" value="ECO:0007669"/>
    <property type="project" value="UniProtKB-SubCell"/>
</dbReference>
<organism evidence="7 8">
    <name type="scientific">Xanthomonas cannabis pv. phaseoli</name>
    <dbReference type="NCBI Taxonomy" id="1885902"/>
    <lineage>
        <taxon>Bacteria</taxon>
        <taxon>Pseudomonadati</taxon>
        <taxon>Pseudomonadota</taxon>
        <taxon>Gammaproteobacteria</taxon>
        <taxon>Lysobacterales</taxon>
        <taxon>Lysobacteraceae</taxon>
        <taxon>Xanthomonas</taxon>
    </lineage>
</organism>
<proteinExistence type="predicted"/>
<evidence type="ECO:0000313" key="8">
    <source>
        <dbReference type="Proteomes" id="UP000029879"/>
    </source>
</evidence>
<dbReference type="InterPro" id="IPR036259">
    <property type="entry name" value="MFS_trans_sf"/>
</dbReference>
<evidence type="ECO:0000256" key="5">
    <source>
        <dbReference type="SAM" id="Phobius"/>
    </source>
</evidence>
<feature type="transmembrane region" description="Helical" evidence="5">
    <location>
        <begin position="297"/>
        <end position="316"/>
    </location>
</feature>
<dbReference type="SUPFAM" id="SSF103473">
    <property type="entry name" value="MFS general substrate transporter"/>
    <property type="match status" value="1"/>
</dbReference>
<keyword evidence="3 5" id="KW-1133">Transmembrane helix</keyword>
<name>A0AB34P8W3_9XANT</name>
<dbReference type="AlphaFoldDB" id="A0AB34P8W3"/>
<feature type="transmembrane region" description="Helical" evidence="5">
    <location>
        <begin position="142"/>
        <end position="164"/>
    </location>
</feature>
<feature type="transmembrane region" description="Helical" evidence="5">
    <location>
        <begin position="199"/>
        <end position="219"/>
    </location>
</feature>
<dbReference type="Gene3D" id="1.20.1250.20">
    <property type="entry name" value="MFS general substrate transporter like domains"/>
    <property type="match status" value="2"/>
</dbReference>
<dbReference type="CDD" id="cd17393">
    <property type="entry name" value="MFS_MosC_like"/>
    <property type="match status" value="1"/>
</dbReference>
<gene>
    <name evidence="7" type="ORF">NC00_09320</name>
</gene>
<feature type="transmembrane region" description="Helical" evidence="5">
    <location>
        <begin position="328"/>
        <end position="351"/>
    </location>
</feature>
<evidence type="ECO:0000256" key="4">
    <source>
        <dbReference type="ARBA" id="ARBA00023136"/>
    </source>
</evidence>
<evidence type="ECO:0000256" key="2">
    <source>
        <dbReference type="ARBA" id="ARBA00022692"/>
    </source>
</evidence>
<dbReference type="Proteomes" id="UP000029879">
    <property type="component" value="Unassembled WGS sequence"/>
</dbReference>
<dbReference type="EMBL" id="JRQI01000030">
    <property type="protein sequence ID" value="KGK57994.1"/>
    <property type="molecule type" value="Genomic_DNA"/>
</dbReference>
<keyword evidence="4 5" id="KW-0472">Membrane</keyword>
<feature type="transmembrane region" description="Helical" evidence="5">
    <location>
        <begin position="101"/>
        <end position="121"/>
    </location>
</feature>
<accession>A0AB34P8W3</accession>
<feature type="transmembrane region" description="Helical" evidence="5">
    <location>
        <begin position="239"/>
        <end position="260"/>
    </location>
</feature>
<feature type="transmembrane region" description="Helical" evidence="5">
    <location>
        <begin position="20"/>
        <end position="38"/>
    </location>
</feature>
<comment type="caution">
    <text evidence="7">The sequence shown here is derived from an EMBL/GenBank/DDBJ whole genome shotgun (WGS) entry which is preliminary data.</text>
</comment>
<protein>
    <submittedName>
        <fullName evidence="7">MFS transporter</fullName>
    </submittedName>
</protein>
<dbReference type="PANTHER" id="PTHR23514">
    <property type="entry name" value="BYPASS OF STOP CODON PROTEIN 6"/>
    <property type="match status" value="1"/>
</dbReference>
<dbReference type="PROSITE" id="PS50850">
    <property type="entry name" value="MFS"/>
    <property type="match status" value="1"/>
</dbReference>
<comment type="subcellular location">
    <subcellularLocation>
        <location evidence="1">Membrane</location>
        <topology evidence="1">Multi-pass membrane protein</topology>
    </subcellularLocation>
</comment>
<keyword evidence="2 5" id="KW-0812">Transmembrane</keyword>
<dbReference type="InterPro" id="IPR020846">
    <property type="entry name" value="MFS_dom"/>
</dbReference>
<evidence type="ECO:0000256" key="3">
    <source>
        <dbReference type="ARBA" id="ARBA00022989"/>
    </source>
</evidence>
<sequence length="383" mass="38917">MPSTTMPASPNAQQHATRAAFFLPGFVTAVWATIVPFAKTHAGLDDAALGVVLLCLGTGSLIAMPLAGALAAKQGCRTIMVFTTVVMLALLPMLGLANGAFWLGITLFFFGAAIGAMDCTMNIQAVAVERASGRTMMSGFHAFYSIGGFVGAGAMTLMLAAGVALLATTLLAVATMAVLTAVAARYWRSDTLEHAGPTFAVPSGIVLLIGLLAFVAFLAEGSVLDWSAVFLAETRHVAPSHAGLGYVVFSLSMTVTRLFGDSLVERLGRTSSIMVGGLIGAAGFLIATLVSVWQVSLVGYGLIGVGCANIVPALFSMAGSQRSMPESIAIPAVTTLGYAGVLAGPALIGFVSHSAGLITALIGVAIALLAVAAAAPLLSRLAK</sequence>